<proteinExistence type="predicted"/>
<evidence type="ECO:0000256" key="1">
    <source>
        <dbReference type="ARBA" id="ARBA00022729"/>
    </source>
</evidence>
<keyword evidence="1 2" id="KW-0732">Signal</keyword>
<dbReference type="KEGG" id="psoj:PHYSODRAFT_285307"/>
<name>G4Z7D7_PHYSP</name>
<dbReference type="RefSeq" id="XP_009522362.1">
    <property type="nucleotide sequence ID" value="XM_009524067.1"/>
</dbReference>
<dbReference type="InParanoid" id="G4Z7D7"/>
<gene>
    <name evidence="4" type="ORF">PHYSODRAFT_285307</name>
</gene>
<dbReference type="GO" id="GO:0005975">
    <property type="term" value="P:carbohydrate metabolic process"/>
    <property type="evidence" value="ECO:0007669"/>
    <property type="project" value="InterPro"/>
</dbReference>
<feature type="domain" description="C-type lectin" evidence="3">
    <location>
        <begin position="49"/>
        <end position="121"/>
    </location>
</feature>
<dbReference type="GO" id="GO:0030248">
    <property type="term" value="F:cellulose binding"/>
    <property type="evidence" value="ECO:0007669"/>
    <property type="project" value="InterPro"/>
</dbReference>
<evidence type="ECO:0000259" key="3">
    <source>
        <dbReference type="PROSITE" id="PS50041"/>
    </source>
</evidence>
<dbReference type="InterPro" id="IPR000254">
    <property type="entry name" value="CBD"/>
</dbReference>
<dbReference type="AlphaFoldDB" id="G4Z7D7"/>
<evidence type="ECO:0000313" key="4">
    <source>
        <dbReference type="EMBL" id="EGZ19645.1"/>
    </source>
</evidence>
<dbReference type="PROSITE" id="PS50041">
    <property type="entry name" value="C_TYPE_LECTIN_2"/>
    <property type="match status" value="1"/>
</dbReference>
<accession>G4Z7D7</accession>
<keyword evidence="5" id="KW-1185">Reference proteome</keyword>
<dbReference type="InterPro" id="IPR001304">
    <property type="entry name" value="C-type_lectin-like"/>
</dbReference>
<dbReference type="GeneID" id="20640005"/>
<evidence type="ECO:0000313" key="5">
    <source>
        <dbReference type="Proteomes" id="UP000002640"/>
    </source>
</evidence>
<protein>
    <submittedName>
        <fullName evidence="4">Lectin</fullName>
    </submittedName>
</protein>
<feature type="signal peptide" evidence="2">
    <location>
        <begin position="1"/>
        <end position="19"/>
    </location>
</feature>
<evidence type="ECO:0000256" key="2">
    <source>
        <dbReference type="SAM" id="SignalP"/>
    </source>
</evidence>
<dbReference type="Pfam" id="PF00734">
    <property type="entry name" value="CBM_1"/>
    <property type="match status" value="2"/>
</dbReference>
<sequence length="137" mass="15103">MKIFAVAAVAIAALSTVDAVEQASVHLRVHSTKGGCTITNESQCDGQNWTGSTCCADSNYECRWSDDGQNVKRCQKKWWSQPNQPNSGNNGGSCTITNESQCDGQNWTGSKCCADSSYECRWSDDGQNVKRCQKKWY</sequence>
<dbReference type="EMBL" id="JH159153">
    <property type="protein sequence ID" value="EGZ19645.1"/>
    <property type="molecule type" value="Genomic_DNA"/>
</dbReference>
<dbReference type="GO" id="GO:0005576">
    <property type="term" value="C:extracellular region"/>
    <property type="evidence" value="ECO:0007669"/>
    <property type="project" value="InterPro"/>
</dbReference>
<feature type="chain" id="PRO_5003471929" evidence="2">
    <location>
        <begin position="20"/>
        <end position="137"/>
    </location>
</feature>
<organism evidence="4 5">
    <name type="scientific">Phytophthora sojae (strain P6497)</name>
    <name type="common">Soybean stem and root rot agent</name>
    <name type="synonym">Phytophthora megasperma f. sp. glycines</name>
    <dbReference type="NCBI Taxonomy" id="1094619"/>
    <lineage>
        <taxon>Eukaryota</taxon>
        <taxon>Sar</taxon>
        <taxon>Stramenopiles</taxon>
        <taxon>Oomycota</taxon>
        <taxon>Peronosporomycetes</taxon>
        <taxon>Peronosporales</taxon>
        <taxon>Peronosporaceae</taxon>
        <taxon>Phytophthora</taxon>
    </lineage>
</organism>
<dbReference type="OMA" id="NWCTITN"/>
<dbReference type="Proteomes" id="UP000002640">
    <property type="component" value="Unassembled WGS sequence"/>
</dbReference>
<reference evidence="4 5" key="1">
    <citation type="journal article" date="2006" name="Science">
        <title>Phytophthora genome sequences uncover evolutionary origins and mechanisms of pathogenesis.</title>
        <authorList>
            <person name="Tyler B.M."/>
            <person name="Tripathy S."/>
            <person name="Zhang X."/>
            <person name="Dehal P."/>
            <person name="Jiang R.H."/>
            <person name="Aerts A."/>
            <person name="Arredondo F.D."/>
            <person name="Baxter L."/>
            <person name="Bensasson D."/>
            <person name="Beynon J.L."/>
            <person name="Chapman J."/>
            <person name="Damasceno C.M."/>
            <person name="Dorrance A.E."/>
            <person name="Dou D."/>
            <person name="Dickerman A.W."/>
            <person name="Dubchak I.L."/>
            <person name="Garbelotto M."/>
            <person name="Gijzen M."/>
            <person name="Gordon S.G."/>
            <person name="Govers F."/>
            <person name="Grunwald N.J."/>
            <person name="Huang W."/>
            <person name="Ivors K.L."/>
            <person name="Jones R.W."/>
            <person name="Kamoun S."/>
            <person name="Krampis K."/>
            <person name="Lamour K.H."/>
            <person name="Lee M.K."/>
            <person name="McDonald W.H."/>
            <person name="Medina M."/>
            <person name="Meijer H.J."/>
            <person name="Nordberg E.K."/>
            <person name="Maclean D.J."/>
            <person name="Ospina-Giraldo M.D."/>
            <person name="Morris P.F."/>
            <person name="Phuntumart V."/>
            <person name="Putnam N.H."/>
            <person name="Rash S."/>
            <person name="Rose J.K."/>
            <person name="Sakihama Y."/>
            <person name="Salamov A.A."/>
            <person name="Savidor A."/>
            <person name="Scheuring C.F."/>
            <person name="Smith B.M."/>
            <person name="Sobral B.W."/>
            <person name="Terry A."/>
            <person name="Torto-Alalibo T.A."/>
            <person name="Win J."/>
            <person name="Xu Z."/>
            <person name="Zhang H."/>
            <person name="Grigoriev I.V."/>
            <person name="Rokhsar D.S."/>
            <person name="Boore J.L."/>
        </authorList>
    </citation>
    <scope>NUCLEOTIDE SEQUENCE [LARGE SCALE GENOMIC DNA]</scope>
    <source>
        <strain evidence="4 5">P6497</strain>
    </source>
</reference>